<name>X1V6A5_9ZZZZ</name>
<dbReference type="Pfam" id="PF01168">
    <property type="entry name" value="Ala_racemase_N"/>
    <property type="match status" value="1"/>
</dbReference>
<feature type="non-terminal residue" evidence="5">
    <location>
        <position position="261"/>
    </location>
</feature>
<dbReference type="EMBL" id="BARW01025362">
    <property type="protein sequence ID" value="GAJ07776.1"/>
    <property type="molecule type" value="Genomic_DNA"/>
</dbReference>
<proteinExistence type="predicted"/>
<dbReference type="NCBIfam" id="TIGR00492">
    <property type="entry name" value="alr"/>
    <property type="match status" value="1"/>
</dbReference>
<protein>
    <recommendedName>
        <fullName evidence="4">Alanine racemase N-terminal domain-containing protein</fullName>
    </recommendedName>
</protein>
<dbReference type="GO" id="GO:0009252">
    <property type="term" value="P:peptidoglycan biosynthetic process"/>
    <property type="evidence" value="ECO:0007669"/>
    <property type="project" value="TreeGrafter"/>
</dbReference>
<sequence length="261" mass="27951">GAAFILSAMSFKDNYSTWVEVDLGAIEENVHYFLQSTGKQFMAIVKAEAYGHGAIQIAKTACKAGASWLGVARAGEALELRAAGIGEPIFLLGSTPPARMDALITADVSLTFWSEAQLADISRAAEKVGGRANVHLKIDTGMSRLGVKPEEATRLAQEAGRIPSVHLEGVFTHFAKADESDPASTDSQLRIFSEIVSSWESSGLRPPLVHCANSAAALRRPEAWYDLVRVGIAMYGLHPSSVCKLPGVVRPALTWKSCLSQ</sequence>
<dbReference type="PROSITE" id="PS00395">
    <property type="entry name" value="ALANINE_RACEMASE"/>
    <property type="match status" value="1"/>
</dbReference>
<dbReference type="InterPro" id="IPR029066">
    <property type="entry name" value="PLP-binding_barrel"/>
</dbReference>
<dbReference type="SUPFAM" id="SSF51419">
    <property type="entry name" value="PLP-binding barrel"/>
    <property type="match status" value="1"/>
</dbReference>
<dbReference type="GO" id="GO:0005829">
    <property type="term" value="C:cytosol"/>
    <property type="evidence" value="ECO:0007669"/>
    <property type="project" value="TreeGrafter"/>
</dbReference>
<dbReference type="CDD" id="cd00430">
    <property type="entry name" value="PLPDE_III_AR"/>
    <property type="match status" value="1"/>
</dbReference>
<dbReference type="PANTHER" id="PTHR30511:SF0">
    <property type="entry name" value="ALANINE RACEMASE, CATABOLIC-RELATED"/>
    <property type="match status" value="1"/>
</dbReference>
<dbReference type="AlphaFoldDB" id="X1V6A5"/>
<evidence type="ECO:0000313" key="5">
    <source>
        <dbReference type="EMBL" id="GAJ07776.1"/>
    </source>
</evidence>
<dbReference type="InterPro" id="IPR001608">
    <property type="entry name" value="Ala_racemase_N"/>
</dbReference>
<dbReference type="GO" id="GO:0030170">
    <property type="term" value="F:pyridoxal phosphate binding"/>
    <property type="evidence" value="ECO:0007669"/>
    <property type="project" value="TreeGrafter"/>
</dbReference>
<dbReference type="PANTHER" id="PTHR30511">
    <property type="entry name" value="ALANINE RACEMASE"/>
    <property type="match status" value="1"/>
</dbReference>
<keyword evidence="3" id="KW-0413">Isomerase</keyword>
<evidence type="ECO:0000256" key="1">
    <source>
        <dbReference type="ARBA" id="ARBA00001933"/>
    </source>
</evidence>
<dbReference type="GO" id="GO:0008784">
    <property type="term" value="F:alanine racemase activity"/>
    <property type="evidence" value="ECO:0007669"/>
    <property type="project" value="InterPro"/>
</dbReference>
<evidence type="ECO:0000259" key="4">
    <source>
        <dbReference type="Pfam" id="PF01168"/>
    </source>
</evidence>
<dbReference type="InterPro" id="IPR020622">
    <property type="entry name" value="Ala_racemase_pyridoxalP-BS"/>
</dbReference>
<comment type="caution">
    <text evidence="5">The sequence shown here is derived from an EMBL/GenBank/DDBJ whole genome shotgun (WGS) entry which is preliminary data.</text>
</comment>
<feature type="domain" description="Alanine racemase N-terminal" evidence="4">
    <location>
        <begin position="21"/>
        <end position="239"/>
    </location>
</feature>
<dbReference type="PRINTS" id="PR00992">
    <property type="entry name" value="ALARACEMASE"/>
</dbReference>
<gene>
    <name evidence="5" type="ORF">S12H4_41596</name>
</gene>
<dbReference type="Gene3D" id="3.20.20.10">
    <property type="entry name" value="Alanine racemase"/>
    <property type="match status" value="1"/>
</dbReference>
<evidence type="ECO:0000256" key="3">
    <source>
        <dbReference type="ARBA" id="ARBA00023235"/>
    </source>
</evidence>
<organism evidence="5">
    <name type="scientific">marine sediment metagenome</name>
    <dbReference type="NCBI Taxonomy" id="412755"/>
    <lineage>
        <taxon>unclassified sequences</taxon>
        <taxon>metagenomes</taxon>
        <taxon>ecological metagenomes</taxon>
    </lineage>
</organism>
<accession>X1V6A5</accession>
<feature type="non-terminal residue" evidence="5">
    <location>
        <position position="1"/>
    </location>
</feature>
<evidence type="ECO:0000256" key="2">
    <source>
        <dbReference type="ARBA" id="ARBA00022898"/>
    </source>
</evidence>
<keyword evidence="2" id="KW-0663">Pyridoxal phosphate</keyword>
<reference evidence="5" key="1">
    <citation type="journal article" date="2014" name="Front. Microbiol.">
        <title>High frequency of phylogenetically diverse reductive dehalogenase-homologous genes in deep subseafloor sedimentary metagenomes.</title>
        <authorList>
            <person name="Kawai M."/>
            <person name="Futagami T."/>
            <person name="Toyoda A."/>
            <person name="Takaki Y."/>
            <person name="Nishi S."/>
            <person name="Hori S."/>
            <person name="Arai W."/>
            <person name="Tsubouchi T."/>
            <person name="Morono Y."/>
            <person name="Uchiyama I."/>
            <person name="Ito T."/>
            <person name="Fujiyama A."/>
            <person name="Inagaki F."/>
            <person name="Takami H."/>
        </authorList>
    </citation>
    <scope>NUCLEOTIDE SEQUENCE</scope>
    <source>
        <strain evidence="5">Expedition CK06-06</strain>
    </source>
</reference>
<dbReference type="GO" id="GO:0030632">
    <property type="term" value="P:D-alanine biosynthetic process"/>
    <property type="evidence" value="ECO:0007669"/>
    <property type="project" value="TreeGrafter"/>
</dbReference>
<dbReference type="InterPro" id="IPR000821">
    <property type="entry name" value="Ala_racemase"/>
</dbReference>
<comment type="cofactor">
    <cofactor evidence="1">
        <name>pyridoxal 5'-phosphate</name>
        <dbReference type="ChEBI" id="CHEBI:597326"/>
    </cofactor>
</comment>
<dbReference type="FunFam" id="3.20.20.10:FF:000002">
    <property type="entry name" value="Alanine racemase"/>
    <property type="match status" value="1"/>
</dbReference>